<reference evidence="1 2" key="1">
    <citation type="submission" date="2020-06" db="EMBL/GenBank/DDBJ databases">
        <title>Methanolobus halotolerans sp. nov., isolated from a saline lake Tus in Siberia.</title>
        <authorList>
            <person name="Shen Y."/>
            <person name="Chen S.-C."/>
            <person name="Lai M.-C."/>
            <person name="Huang H.-H."/>
            <person name="Chiu H.-H."/>
            <person name="Tang S.-L."/>
            <person name="Rogozin D.Y."/>
            <person name="Degermendzhy A.G."/>
        </authorList>
    </citation>
    <scope>NUCLEOTIDE SEQUENCE [LARGE SCALE GENOMIC DNA]</scope>
    <source>
        <strain evidence="1 2">DSM 21339</strain>
    </source>
</reference>
<organism evidence="1 2">
    <name type="scientific">Methanolobus zinderi</name>
    <dbReference type="NCBI Taxonomy" id="536044"/>
    <lineage>
        <taxon>Archaea</taxon>
        <taxon>Methanobacteriati</taxon>
        <taxon>Methanobacteriota</taxon>
        <taxon>Stenosarchaea group</taxon>
        <taxon>Methanomicrobia</taxon>
        <taxon>Methanosarcinales</taxon>
        <taxon>Methanosarcinaceae</taxon>
        <taxon>Methanolobus</taxon>
    </lineage>
</organism>
<dbReference type="OrthoDB" id="375791at2157"/>
<dbReference type="KEGG" id="mzi:HWN40_01590"/>
<evidence type="ECO:0000313" key="1">
    <source>
        <dbReference type="EMBL" id="QLC49051.1"/>
    </source>
</evidence>
<sequence>MYKVINAKLASGMDGGKVYKSDLEGIGGRIRLIFELCNLVDPTQDTYAMKVE</sequence>
<dbReference type="Proteomes" id="UP000509594">
    <property type="component" value="Chromosome"/>
</dbReference>
<proteinExistence type="predicted"/>
<dbReference type="RefSeq" id="WP_176964114.1">
    <property type="nucleotide sequence ID" value="NZ_CP058215.1"/>
</dbReference>
<accession>A0A7D5E709</accession>
<name>A0A7D5E709_9EURY</name>
<protein>
    <submittedName>
        <fullName evidence="1">Uncharacterized protein</fullName>
    </submittedName>
</protein>
<keyword evidence="2" id="KW-1185">Reference proteome</keyword>
<gene>
    <name evidence="1" type="ORF">HWN40_01590</name>
</gene>
<dbReference type="AlphaFoldDB" id="A0A7D5E709"/>
<evidence type="ECO:0000313" key="2">
    <source>
        <dbReference type="Proteomes" id="UP000509594"/>
    </source>
</evidence>
<dbReference type="EMBL" id="CP058215">
    <property type="protein sequence ID" value="QLC49051.1"/>
    <property type="molecule type" value="Genomic_DNA"/>
</dbReference>
<dbReference type="GeneID" id="55820327"/>